<evidence type="ECO:0000313" key="1">
    <source>
        <dbReference type="EMBL" id="VDO93811.1"/>
    </source>
</evidence>
<dbReference type="Proteomes" id="UP000050761">
    <property type="component" value="Unassembled WGS sequence"/>
</dbReference>
<reference evidence="1 2" key="1">
    <citation type="submission" date="2018-11" db="EMBL/GenBank/DDBJ databases">
        <authorList>
            <consortium name="Pathogen Informatics"/>
        </authorList>
    </citation>
    <scope>NUCLEOTIDE SEQUENCE [LARGE SCALE GENOMIC DNA]</scope>
</reference>
<gene>
    <name evidence="1" type="ORF">HPBE_LOCUS12837</name>
</gene>
<dbReference type="AlphaFoldDB" id="A0A183FWL4"/>
<accession>A0A3P7Z164</accession>
<proteinExistence type="predicted"/>
<organism evidence="2 3">
    <name type="scientific">Heligmosomoides polygyrus</name>
    <name type="common">Parasitic roundworm</name>
    <dbReference type="NCBI Taxonomy" id="6339"/>
    <lineage>
        <taxon>Eukaryota</taxon>
        <taxon>Metazoa</taxon>
        <taxon>Ecdysozoa</taxon>
        <taxon>Nematoda</taxon>
        <taxon>Chromadorea</taxon>
        <taxon>Rhabditida</taxon>
        <taxon>Rhabditina</taxon>
        <taxon>Rhabditomorpha</taxon>
        <taxon>Strongyloidea</taxon>
        <taxon>Heligmosomidae</taxon>
        <taxon>Heligmosomoides</taxon>
    </lineage>
</organism>
<accession>A0A183FWL4</accession>
<sequence length="66" mass="7392">MLLVDAPQDVVEYCSSKASMVTDGKNVLMMRTRGPLSNEHLLSSMMTLAERRHRSIMDTLRQGNAP</sequence>
<dbReference type="OrthoDB" id="45882at2759"/>
<name>A0A183FWL4_HELPZ</name>
<evidence type="ECO:0000313" key="3">
    <source>
        <dbReference type="WBParaSite" id="HPBE_0001283601-mRNA-1"/>
    </source>
</evidence>
<dbReference type="EMBL" id="UZAH01027656">
    <property type="protein sequence ID" value="VDO93811.1"/>
    <property type="molecule type" value="Genomic_DNA"/>
</dbReference>
<evidence type="ECO:0000313" key="2">
    <source>
        <dbReference type="Proteomes" id="UP000050761"/>
    </source>
</evidence>
<dbReference type="WBParaSite" id="HPBE_0001283601-mRNA-1">
    <property type="protein sequence ID" value="HPBE_0001283601-mRNA-1"/>
    <property type="gene ID" value="HPBE_0001283601"/>
</dbReference>
<protein>
    <submittedName>
        <fullName evidence="3">Kinesin motor domain-containing protein</fullName>
    </submittedName>
</protein>
<reference evidence="3" key="2">
    <citation type="submission" date="2019-09" db="UniProtKB">
        <authorList>
            <consortium name="WormBaseParasite"/>
        </authorList>
    </citation>
    <scope>IDENTIFICATION</scope>
</reference>
<keyword evidence="2" id="KW-1185">Reference proteome</keyword>